<dbReference type="InterPro" id="IPR000719">
    <property type="entry name" value="Prot_kinase_dom"/>
</dbReference>
<dbReference type="GO" id="GO:0004672">
    <property type="term" value="F:protein kinase activity"/>
    <property type="evidence" value="ECO:0007669"/>
    <property type="project" value="InterPro"/>
</dbReference>
<dbReference type="AlphaFoldDB" id="A0AAW0XPG5"/>
<dbReference type="EMBL" id="JARKIK010000017">
    <property type="protein sequence ID" value="KAK8746426.1"/>
    <property type="molecule type" value="Genomic_DNA"/>
</dbReference>
<dbReference type="InterPro" id="IPR008271">
    <property type="entry name" value="Ser/Thr_kinase_AS"/>
</dbReference>
<accession>A0AAW0XPG5</accession>
<comment type="caution">
    <text evidence="2">The sequence shown here is derived from an EMBL/GenBank/DDBJ whole genome shotgun (WGS) entry which is preliminary data.</text>
</comment>
<dbReference type="SUPFAM" id="SSF56112">
    <property type="entry name" value="Protein kinase-like (PK-like)"/>
    <property type="match status" value="1"/>
</dbReference>
<name>A0AAW0XPG5_CHEQU</name>
<keyword evidence="3" id="KW-1185">Reference proteome</keyword>
<dbReference type="SMART" id="SM00220">
    <property type="entry name" value="S_TKc"/>
    <property type="match status" value="1"/>
</dbReference>
<sequence length="276" mass="31421">MDWFKTQARRLREKSIDSQWILENEKRLKIKELGCGGCGKTQLWNLPGHDGPVVLKNIFDPNTRETDCLREAQILDTLKGAGGAPRLLGLSPEIGCYFMSFLGLEDLETLSHNQETGGEKLDDLFWLKAIENVIQNLISIHKKGIIHLDFKQNNVMVDRTDPKNPKTAIIDFGLSVRPGQPWVYGDYEKNRVDKFLQFNPWNSYEAAMGQPVTTKSDVVGVALLIKQVIENMDRQPHQLMTLALKGLSRDPKDRPDLKTYLRTTKKIIKLFTAKFG</sequence>
<dbReference type="PROSITE" id="PS00108">
    <property type="entry name" value="PROTEIN_KINASE_ST"/>
    <property type="match status" value="1"/>
</dbReference>
<feature type="domain" description="Protein kinase" evidence="1">
    <location>
        <begin position="27"/>
        <end position="276"/>
    </location>
</feature>
<protein>
    <recommendedName>
        <fullName evidence="1">Protein kinase domain-containing protein</fullName>
    </recommendedName>
</protein>
<evidence type="ECO:0000259" key="1">
    <source>
        <dbReference type="PROSITE" id="PS50011"/>
    </source>
</evidence>
<proteinExistence type="predicted"/>
<reference evidence="2 3" key="1">
    <citation type="journal article" date="2024" name="BMC Genomics">
        <title>Genome assembly of redclaw crayfish (Cherax quadricarinatus) provides insights into its immune adaptation and hypoxia tolerance.</title>
        <authorList>
            <person name="Liu Z."/>
            <person name="Zheng J."/>
            <person name="Li H."/>
            <person name="Fang K."/>
            <person name="Wang S."/>
            <person name="He J."/>
            <person name="Zhou D."/>
            <person name="Weng S."/>
            <person name="Chi M."/>
            <person name="Gu Z."/>
            <person name="He J."/>
            <person name="Li F."/>
            <person name="Wang M."/>
        </authorList>
    </citation>
    <scope>NUCLEOTIDE SEQUENCE [LARGE SCALE GENOMIC DNA]</scope>
    <source>
        <strain evidence="2">ZL_2023a</strain>
    </source>
</reference>
<gene>
    <name evidence="2" type="ORF">OTU49_017012</name>
</gene>
<organism evidence="2 3">
    <name type="scientific">Cherax quadricarinatus</name>
    <name type="common">Australian red claw crayfish</name>
    <dbReference type="NCBI Taxonomy" id="27406"/>
    <lineage>
        <taxon>Eukaryota</taxon>
        <taxon>Metazoa</taxon>
        <taxon>Ecdysozoa</taxon>
        <taxon>Arthropoda</taxon>
        <taxon>Crustacea</taxon>
        <taxon>Multicrustacea</taxon>
        <taxon>Malacostraca</taxon>
        <taxon>Eumalacostraca</taxon>
        <taxon>Eucarida</taxon>
        <taxon>Decapoda</taxon>
        <taxon>Pleocyemata</taxon>
        <taxon>Astacidea</taxon>
        <taxon>Parastacoidea</taxon>
        <taxon>Parastacidae</taxon>
        <taxon>Cherax</taxon>
    </lineage>
</organism>
<evidence type="ECO:0000313" key="3">
    <source>
        <dbReference type="Proteomes" id="UP001445076"/>
    </source>
</evidence>
<dbReference type="GO" id="GO:0005524">
    <property type="term" value="F:ATP binding"/>
    <property type="evidence" value="ECO:0007669"/>
    <property type="project" value="InterPro"/>
</dbReference>
<dbReference type="Pfam" id="PF00069">
    <property type="entry name" value="Pkinase"/>
    <property type="match status" value="1"/>
</dbReference>
<dbReference type="PROSITE" id="PS50011">
    <property type="entry name" value="PROTEIN_KINASE_DOM"/>
    <property type="match status" value="1"/>
</dbReference>
<dbReference type="InterPro" id="IPR011009">
    <property type="entry name" value="Kinase-like_dom_sf"/>
</dbReference>
<dbReference type="Gene3D" id="1.10.510.10">
    <property type="entry name" value="Transferase(Phosphotransferase) domain 1"/>
    <property type="match status" value="1"/>
</dbReference>
<dbReference type="Proteomes" id="UP001445076">
    <property type="component" value="Unassembled WGS sequence"/>
</dbReference>
<evidence type="ECO:0000313" key="2">
    <source>
        <dbReference type="EMBL" id="KAK8746426.1"/>
    </source>
</evidence>